<feature type="signal peptide" evidence="2">
    <location>
        <begin position="1"/>
        <end position="17"/>
    </location>
</feature>
<accession>B6QC60</accession>
<feature type="region of interest" description="Disordered" evidence="1">
    <location>
        <begin position="38"/>
        <end position="57"/>
    </location>
</feature>
<name>B6QC60_TALMQ</name>
<evidence type="ECO:0000256" key="1">
    <source>
        <dbReference type="SAM" id="MobiDB-lite"/>
    </source>
</evidence>
<dbReference type="Proteomes" id="UP000001294">
    <property type="component" value="Unassembled WGS sequence"/>
</dbReference>
<dbReference type="HOGENOM" id="CLU_2851263_0_0_1"/>
<evidence type="ECO:0000256" key="2">
    <source>
        <dbReference type="SAM" id="SignalP"/>
    </source>
</evidence>
<dbReference type="AlphaFoldDB" id="B6QC60"/>
<gene>
    <name evidence="3" type="ORF">PMAA_066580</name>
</gene>
<protein>
    <submittedName>
        <fullName evidence="3">Uncharacterized protein</fullName>
    </submittedName>
</protein>
<dbReference type="EMBL" id="DS995900">
    <property type="protein sequence ID" value="EEA25554.1"/>
    <property type="molecule type" value="Genomic_DNA"/>
</dbReference>
<sequence>MQFKYLFAVVFATLAAASPIVPDGCTVAEDGPVARSPSWLNARSPRPQGVSHLIVKP</sequence>
<keyword evidence="2" id="KW-0732">Signal</keyword>
<feature type="chain" id="PRO_5002847914" evidence="2">
    <location>
        <begin position="18"/>
        <end position="57"/>
    </location>
</feature>
<reference evidence="4" key="1">
    <citation type="journal article" date="2015" name="Genome Announc.">
        <title>Genome sequence of the AIDS-associated pathogen Penicillium marneffei (ATCC18224) and its near taxonomic relative Talaromyces stipitatus (ATCC10500).</title>
        <authorList>
            <person name="Nierman W.C."/>
            <person name="Fedorova-Abrams N.D."/>
            <person name="Andrianopoulos A."/>
        </authorList>
    </citation>
    <scope>NUCLEOTIDE SEQUENCE [LARGE SCALE GENOMIC DNA]</scope>
    <source>
        <strain evidence="4">ATCC 18224 / CBS 334.59 / QM 7333</strain>
    </source>
</reference>
<organism evidence="3 4">
    <name type="scientific">Talaromyces marneffei (strain ATCC 18224 / CBS 334.59 / QM 7333)</name>
    <name type="common">Penicillium marneffei</name>
    <dbReference type="NCBI Taxonomy" id="441960"/>
    <lineage>
        <taxon>Eukaryota</taxon>
        <taxon>Fungi</taxon>
        <taxon>Dikarya</taxon>
        <taxon>Ascomycota</taxon>
        <taxon>Pezizomycotina</taxon>
        <taxon>Eurotiomycetes</taxon>
        <taxon>Eurotiomycetidae</taxon>
        <taxon>Eurotiales</taxon>
        <taxon>Trichocomaceae</taxon>
        <taxon>Talaromyces</taxon>
        <taxon>Talaromyces sect. Talaromyces</taxon>
    </lineage>
</organism>
<dbReference type="VEuPathDB" id="FungiDB:PMAA_066580"/>
<evidence type="ECO:0000313" key="3">
    <source>
        <dbReference type="EMBL" id="EEA25554.1"/>
    </source>
</evidence>
<keyword evidence="4" id="KW-1185">Reference proteome</keyword>
<proteinExistence type="predicted"/>
<evidence type="ECO:0000313" key="4">
    <source>
        <dbReference type="Proteomes" id="UP000001294"/>
    </source>
</evidence>